<accession>A0ABP8XZV9</accession>
<proteinExistence type="predicted"/>
<evidence type="ECO:0000313" key="3">
    <source>
        <dbReference type="Proteomes" id="UP001499974"/>
    </source>
</evidence>
<name>A0ABP8XZV9_9ACTN</name>
<organism evidence="2 3">
    <name type="scientific">Nocardioides conyzicola</name>
    <dbReference type="NCBI Taxonomy" id="1651781"/>
    <lineage>
        <taxon>Bacteria</taxon>
        <taxon>Bacillati</taxon>
        <taxon>Actinomycetota</taxon>
        <taxon>Actinomycetes</taxon>
        <taxon>Propionibacteriales</taxon>
        <taxon>Nocardioidaceae</taxon>
        <taxon>Nocardioides</taxon>
    </lineage>
</organism>
<dbReference type="InterPro" id="IPR017927">
    <property type="entry name" value="FAD-bd_FR_type"/>
</dbReference>
<dbReference type="InterPro" id="IPR013113">
    <property type="entry name" value="SIP_FAD-bd"/>
</dbReference>
<dbReference type="InterPro" id="IPR039374">
    <property type="entry name" value="SIP_fam"/>
</dbReference>
<dbReference type="PANTHER" id="PTHR30157:SF0">
    <property type="entry name" value="NADPH-DEPENDENT FERRIC-CHELATE REDUCTASE"/>
    <property type="match status" value="1"/>
</dbReference>
<feature type="domain" description="FAD-binding FR-type" evidence="1">
    <location>
        <begin position="13"/>
        <end position="136"/>
    </location>
</feature>
<dbReference type="Gene3D" id="3.40.50.80">
    <property type="entry name" value="Nucleotide-binding domain of ferredoxin-NADP reductase (FNR) module"/>
    <property type="match status" value="1"/>
</dbReference>
<keyword evidence="3" id="KW-1185">Reference proteome</keyword>
<sequence>MLEAYRGKDTLTSMAYYGTVDTVTRLTPTLVRVVLGGDGLAGFTAPDATDTYVNVAIPPAGAPYGGVFEPAEVRETQPKELWPARRRYTVRDWDGSRLTVDFVVHGDQGVAGPWAAGAKPGDVLVFEGPGSGFRPDPSADWHLLVGDESALPAIAASLEAVRAGSRAVVRLVCDGPAYEVPLTCPGELDLVWLHRTGSAADVDLLADAVADVDFPAGRVHAFVHGEADEIRAIRRHLISDRGVPRADMSCSPYWRRTMTDEAWRAVKREYVAAMDADVA</sequence>
<evidence type="ECO:0000313" key="2">
    <source>
        <dbReference type="EMBL" id="GAA4717772.1"/>
    </source>
</evidence>
<dbReference type="InterPro" id="IPR007037">
    <property type="entry name" value="SIP_rossman_dom"/>
</dbReference>
<dbReference type="CDD" id="cd06193">
    <property type="entry name" value="siderophore_interacting"/>
    <property type="match status" value="1"/>
</dbReference>
<dbReference type="PANTHER" id="PTHR30157">
    <property type="entry name" value="FERRIC REDUCTASE, NADPH-DEPENDENT"/>
    <property type="match status" value="1"/>
</dbReference>
<dbReference type="EMBL" id="BAABKM010000004">
    <property type="protein sequence ID" value="GAA4717772.1"/>
    <property type="molecule type" value="Genomic_DNA"/>
</dbReference>
<protein>
    <submittedName>
        <fullName evidence="2">Siderophore-interacting protein</fullName>
    </submittedName>
</protein>
<dbReference type="Pfam" id="PF04954">
    <property type="entry name" value="SIP"/>
    <property type="match status" value="1"/>
</dbReference>
<dbReference type="Gene3D" id="2.40.30.10">
    <property type="entry name" value="Translation factors"/>
    <property type="match status" value="1"/>
</dbReference>
<dbReference type="PROSITE" id="PS51384">
    <property type="entry name" value="FAD_FR"/>
    <property type="match status" value="1"/>
</dbReference>
<gene>
    <name evidence="2" type="ORF">GCM10023349_42100</name>
</gene>
<dbReference type="SUPFAM" id="SSF63380">
    <property type="entry name" value="Riboflavin synthase domain-like"/>
    <property type="match status" value="1"/>
</dbReference>
<dbReference type="InterPro" id="IPR039261">
    <property type="entry name" value="FNR_nucleotide-bd"/>
</dbReference>
<dbReference type="Proteomes" id="UP001499974">
    <property type="component" value="Unassembled WGS sequence"/>
</dbReference>
<dbReference type="InterPro" id="IPR017938">
    <property type="entry name" value="Riboflavin_synthase-like_b-brl"/>
</dbReference>
<reference evidence="3" key="1">
    <citation type="journal article" date="2019" name="Int. J. Syst. Evol. Microbiol.">
        <title>The Global Catalogue of Microorganisms (GCM) 10K type strain sequencing project: providing services to taxonomists for standard genome sequencing and annotation.</title>
        <authorList>
            <consortium name="The Broad Institute Genomics Platform"/>
            <consortium name="The Broad Institute Genome Sequencing Center for Infectious Disease"/>
            <person name="Wu L."/>
            <person name="Ma J."/>
        </authorList>
    </citation>
    <scope>NUCLEOTIDE SEQUENCE [LARGE SCALE GENOMIC DNA]</scope>
    <source>
        <strain evidence="3">JCM 18531</strain>
    </source>
</reference>
<dbReference type="Pfam" id="PF08021">
    <property type="entry name" value="FAD_binding_9"/>
    <property type="match status" value="1"/>
</dbReference>
<evidence type="ECO:0000259" key="1">
    <source>
        <dbReference type="PROSITE" id="PS51384"/>
    </source>
</evidence>
<comment type="caution">
    <text evidence="2">The sequence shown here is derived from an EMBL/GenBank/DDBJ whole genome shotgun (WGS) entry which is preliminary data.</text>
</comment>